<evidence type="ECO:0000313" key="6">
    <source>
        <dbReference type="Proteomes" id="UP000663832"/>
    </source>
</evidence>
<sequence>MVEEEPITTLELISYCINEQSSKFNIQPNGYISNLTFAELSKQKISSEDLYSWFAPIDLIELYQLYLKELSTSVNEMMGKEIFYNCTEKRFGPMCQYELNNGEIYTDIEKYVKNYYQNRNPFMNNLTCYIHLQCDRGPSPSCLDWAEICDGILNCLDGPFDEEHCSQVEINNAVYEPPLQEELTANREKLNLPTLLIEDAKCRENPLTSSCISGRQERLFETIFSVKDDHIPYNCSSAFKCVLVQHKDGSICNGLCQSYQECFPIINRECPSMFNIPNIPILFGDIYFAYEKNDLIKFADEEFLHPYICYNNSLYDDYFTDSEILPELLPKLINEQNEIECEYWPRINLHTRYNCFWNCDDGTDEFHCDTSLLLCENERIRLNNDESTFICFCLYSYYGSRCEYQNQRGSLAIKFQAYSDSRQILFEIIIQLTDDSNERIIHSHVQFTSLFARDYQKIKQKLTQYMLICFDLKIVIPPADFNGEHCSKYECIHGKCIKYHDTQQDKSFCQCYPHWSGQSCTIPYALNCTCSSDSLCIGIDAHSRSICVCPLYKFGPRCFLKDTICELNGIKRCNNSDQCIPSDLNRQTLQPYTCICSKGPRSDYCEQEENKINLSFEENFHSLETILIHFIQIETTYISKRTTIFKKISSMKESVVISWSDPSNRILIEDLKQNIYFIDSQDAAYHKVNLTKQAKLSDRCPHINELFNKTIVDYHLLRRIKYYHVPCQTLSFNFPCFHDDIYLCFCYDHEGQRLSDCFQFNHTMKYDCLGENECINDGQCFLIGSKCTKKATCLCPSCSYGGRCQFTASRFSLSLDNILGYHIQPTSRLIDQSNIIKTSIALNIIFILIGLINGIFTMITFKNKKLREVGCGLYLLGSSITTLIIIVLFAQK</sequence>
<keyword evidence="1" id="KW-1015">Disulfide bond</keyword>
<keyword evidence="2" id="KW-0812">Transmembrane</keyword>
<gene>
    <name evidence="5" type="ORF">BJG266_LOCUS37266</name>
    <name evidence="4" type="ORF">QVE165_LOCUS23820</name>
</gene>
<evidence type="ECO:0000313" key="4">
    <source>
        <dbReference type="EMBL" id="CAF1165640.1"/>
    </source>
</evidence>
<evidence type="ECO:0000256" key="2">
    <source>
        <dbReference type="SAM" id="Phobius"/>
    </source>
</evidence>
<feature type="domain" description="EGF-like" evidence="3">
    <location>
        <begin position="364"/>
        <end position="403"/>
    </location>
</feature>
<keyword evidence="2" id="KW-0472">Membrane</keyword>
<evidence type="ECO:0000256" key="1">
    <source>
        <dbReference type="PROSITE-ProRule" id="PRU00076"/>
    </source>
</evidence>
<name>A0A815KIJ7_9BILA</name>
<dbReference type="InterPro" id="IPR050906">
    <property type="entry name" value="Notch_signaling"/>
</dbReference>
<dbReference type="SMART" id="SM00181">
    <property type="entry name" value="EGF"/>
    <property type="match status" value="4"/>
</dbReference>
<dbReference type="EMBL" id="CAJNOI010001209">
    <property type="protein sequence ID" value="CAF1393788.1"/>
    <property type="molecule type" value="Genomic_DNA"/>
</dbReference>
<evidence type="ECO:0000259" key="3">
    <source>
        <dbReference type="PROSITE" id="PS50026"/>
    </source>
</evidence>
<dbReference type="Proteomes" id="UP000663832">
    <property type="component" value="Unassembled WGS sequence"/>
</dbReference>
<dbReference type="GO" id="GO:0005112">
    <property type="term" value="F:Notch binding"/>
    <property type="evidence" value="ECO:0007669"/>
    <property type="project" value="TreeGrafter"/>
</dbReference>
<feature type="transmembrane region" description="Helical" evidence="2">
    <location>
        <begin position="873"/>
        <end position="890"/>
    </location>
</feature>
<evidence type="ECO:0000313" key="7">
    <source>
        <dbReference type="Proteomes" id="UP000663877"/>
    </source>
</evidence>
<feature type="transmembrane region" description="Helical" evidence="2">
    <location>
        <begin position="840"/>
        <end position="861"/>
    </location>
</feature>
<reference evidence="5" key="1">
    <citation type="submission" date="2021-02" db="EMBL/GenBank/DDBJ databases">
        <authorList>
            <person name="Nowell W R."/>
        </authorList>
    </citation>
    <scope>NUCLEOTIDE SEQUENCE</scope>
</reference>
<dbReference type="PROSITE" id="PS00022">
    <property type="entry name" value="EGF_1"/>
    <property type="match status" value="2"/>
</dbReference>
<feature type="disulfide bond" evidence="1">
    <location>
        <begin position="511"/>
        <end position="520"/>
    </location>
</feature>
<evidence type="ECO:0000313" key="5">
    <source>
        <dbReference type="EMBL" id="CAF1393788.1"/>
    </source>
</evidence>
<protein>
    <recommendedName>
        <fullName evidence="3">EGF-like domain-containing protein</fullName>
    </recommendedName>
</protein>
<proteinExistence type="predicted"/>
<dbReference type="InterPro" id="IPR000742">
    <property type="entry name" value="EGF"/>
</dbReference>
<accession>A0A815KIJ7</accession>
<dbReference type="AlphaFoldDB" id="A0A815KIJ7"/>
<dbReference type="Proteomes" id="UP000663877">
    <property type="component" value="Unassembled WGS sequence"/>
</dbReference>
<keyword evidence="2" id="KW-1133">Transmembrane helix</keyword>
<keyword evidence="1" id="KW-0245">EGF-like domain</keyword>
<dbReference type="PROSITE" id="PS50026">
    <property type="entry name" value="EGF_3"/>
    <property type="match status" value="2"/>
</dbReference>
<organism evidence="5 7">
    <name type="scientific">Adineta steineri</name>
    <dbReference type="NCBI Taxonomy" id="433720"/>
    <lineage>
        <taxon>Eukaryota</taxon>
        <taxon>Metazoa</taxon>
        <taxon>Spiralia</taxon>
        <taxon>Gnathifera</taxon>
        <taxon>Rotifera</taxon>
        <taxon>Eurotatoria</taxon>
        <taxon>Bdelloidea</taxon>
        <taxon>Adinetida</taxon>
        <taxon>Adinetidae</taxon>
        <taxon>Adineta</taxon>
    </lineage>
</organism>
<feature type="disulfide bond" evidence="1">
    <location>
        <begin position="393"/>
        <end position="402"/>
    </location>
</feature>
<feature type="domain" description="EGF-like" evidence="3">
    <location>
        <begin position="482"/>
        <end position="521"/>
    </location>
</feature>
<comment type="caution">
    <text evidence="1">Lacks conserved residue(s) required for the propagation of feature annotation.</text>
</comment>
<comment type="caution">
    <text evidence="5">The sequence shown here is derived from an EMBL/GenBank/DDBJ whole genome shotgun (WGS) entry which is preliminary data.</text>
</comment>
<dbReference type="PANTHER" id="PTHR24044">
    <property type="entry name" value="NOTCH LIGAND FAMILY MEMBER"/>
    <property type="match status" value="1"/>
</dbReference>
<dbReference type="EMBL" id="CAJNOM010000163">
    <property type="protein sequence ID" value="CAF1165640.1"/>
    <property type="molecule type" value="Genomic_DNA"/>
</dbReference>
<dbReference type="PANTHER" id="PTHR24044:SF420">
    <property type="entry name" value="DELTA AND NOTCH-LIKE EPIDERMAL GROWTH FACTOR-RELATED RECEPTOR ISOFORM X1"/>
    <property type="match status" value="1"/>
</dbReference>
<feature type="disulfide bond" evidence="1">
    <location>
        <begin position="486"/>
        <end position="496"/>
    </location>
</feature>
<dbReference type="OrthoDB" id="10048293at2759"/>
<keyword evidence="6" id="KW-1185">Reference proteome</keyword>